<protein>
    <recommendedName>
        <fullName evidence="4">Mannosidase Ig/CBM-like domain-containing protein</fullName>
    </recommendedName>
</protein>
<accession>A0A8S8ZC26</accession>
<evidence type="ECO:0000313" key="5">
    <source>
        <dbReference type="EMBL" id="KAA8628114.1"/>
    </source>
</evidence>
<dbReference type="InterPro" id="IPR050887">
    <property type="entry name" value="Beta-mannosidase_GH2"/>
</dbReference>
<sequence length="590" mass="66922">METHMLDSDWQLRQYDENDQDEHPWLPVEKVPSEVHEKLMRHGKIPDHSVDLNEFSSGNMFIEYRVPVHYLLEKGTPAQDGVNTLDIIFEPARKRGLEIVKDHPEHDFIVHQTECYEAKIENLKIEYELVWESGERATASHVLVSADILELANVPRLRSCSTGELLPNAPSSHPAAAKTPPQRLRIPPKLSRSMTLSSGGPGATDCRISMKCDCNSSPSTAPWKRSEKPSGSEKQNLSRRRMKTANPFTFASTTPNIFIGGSCWIPADSILTRLTPERYREWMSLLAEGNQVMIRIWGGGIYESDAFYEACDELDILVMQADAMSWAYKSWRQDWGSAGKRKCGGVLVWQLNDCWPTVSWAIVDYYLVKKPAYYAIKRALQPLAVGVTREFHDWTKRPADELWRRDTGHVDPSKAHRDVKFDVWVSSSETRTVKAKIAVRLISIASGKDVGDRLEREIELRPNGSTEVIAGYRVEGSTNGEHPEPFVIHAVLIVDDKHVSYDISWPEPIKYLDFTDRDVEVRDIGNSMVEISAQKPVKGFVFAEKQGMKLSDNGFNLVPGEEPRRVHVEFSDGSLKVDNLDWTFVGRLYA</sequence>
<evidence type="ECO:0000313" key="6">
    <source>
        <dbReference type="Proteomes" id="UP000433876"/>
    </source>
</evidence>
<dbReference type="SUPFAM" id="SSF49303">
    <property type="entry name" value="beta-Galactosidase/glucuronidase domain"/>
    <property type="match status" value="1"/>
</dbReference>
<dbReference type="InterPro" id="IPR036156">
    <property type="entry name" value="Beta-gal/glucu_dom_sf"/>
</dbReference>
<dbReference type="GO" id="GO:0004567">
    <property type="term" value="F:beta-mannosidase activity"/>
    <property type="evidence" value="ECO:0007669"/>
    <property type="project" value="TreeGrafter"/>
</dbReference>
<reference evidence="5 6" key="1">
    <citation type="submission" date="2017-07" db="EMBL/GenBank/DDBJ databases">
        <title>Genome sequence of the Sordaria macrospora wild type strain R19027.</title>
        <authorList>
            <person name="Nowrousian M."/>
            <person name="Teichert I."/>
            <person name="Kueck U."/>
        </authorList>
    </citation>
    <scope>NUCLEOTIDE SEQUENCE [LARGE SCALE GENOMIC DNA]</scope>
    <source>
        <strain evidence="5 6">R19027</strain>
        <tissue evidence="5">Mycelium</tissue>
    </source>
</reference>
<dbReference type="Gene3D" id="2.60.120.260">
    <property type="entry name" value="Galactose-binding domain-like"/>
    <property type="match status" value="1"/>
</dbReference>
<keyword evidence="2" id="KW-0378">Hydrolase</keyword>
<name>A0A8S8ZC26_SORMA</name>
<dbReference type="PANTHER" id="PTHR43730">
    <property type="entry name" value="BETA-MANNOSIDASE"/>
    <property type="match status" value="1"/>
</dbReference>
<dbReference type="Gene3D" id="3.20.20.80">
    <property type="entry name" value="Glycosidases"/>
    <property type="match status" value="2"/>
</dbReference>
<evidence type="ECO:0000259" key="4">
    <source>
        <dbReference type="Pfam" id="PF17786"/>
    </source>
</evidence>
<dbReference type="VEuPathDB" id="FungiDB:SMAC_07935"/>
<feature type="domain" description="Mannosidase Ig/CBM-like" evidence="4">
    <location>
        <begin position="420"/>
        <end position="511"/>
    </location>
</feature>
<dbReference type="SUPFAM" id="SSF49785">
    <property type="entry name" value="Galactose-binding domain-like"/>
    <property type="match status" value="1"/>
</dbReference>
<dbReference type="Pfam" id="PF17786">
    <property type="entry name" value="Mannosidase_ig"/>
    <property type="match status" value="1"/>
</dbReference>
<proteinExistence type="predicted"/>
<dbReference type="PANTHER" id="PTHR43730:SF1">
    <property type="entry name" value="BETA-MANNOSIDASE"/>
    <property type="match status" value="1"/>
</dbReference>
<dbReference type="Proteomes" id="UP000433876">
    <property type="component" value="Unassembled WGS sequence"/>
</dbReference>
<evidence type="ECO:0000256" key="2">
    <source>
        <dbReference type="ARBA" id="ARBA00023295"/>
    </source>
</evidence>
<feature type="region of interest" description="Disordered" evidence="3">
    <location>
        <begin position="165"/>
        <end position="241"/>
    </location>
</feature>
<dbReference type="InterPro" id="IPR041447">
    <property type="entry name" value="Mannosidase_ig"/>
</dbReference>
<gene>
    <name evidence="5" type="ORF">SMACR_07935</name>
</gene>
<dbReference type="InterPro" id="IPR017853">
    <property type="entry name" value="GH"/>
</dbReference>
<comment type="caution">
    <text evidence="5">The sequence shown here is derived from an EMBL/GenBank/DDBJ whole genome shotgun (WGS) entry which is preliminary data.</text>
</comment>
<organism evidence="5 6">
    <name type="scientific">Sordaria macrospora</name>
    <dbReference type="NCBI Taxonomy" id="5147"/>
    <lineage>
        <taxon>Eukaryota</taxon>
        <taxon>Fungi</taxon>
        <taxon>Dikarya</taxon>
        <taxon>Ascomycota</taxon>
        <taxon>Pezizomycotina</taxon>
        <taxon>Sordariomycetes</taxon>
        <taxon>Sordariomycetidae</taxon>
        <taxon>Sordariales</taxon>
        <taxon>Sordariaceae</taxon>
        <taxon>Sordaria</taxon>
    </lineage>
</organism>
<keyword evidence="2" id="KW-0326">Glycosidase</keyword>
<dbReference type="SUPFAM" id="SSF51445">
    <property type="entry name" value="(Trans)glycosidases"/>
    <property type="match status" value="2"/>
</dbReference>
<dbReference type="EMBL" id="NMPR01000206">
    <property type="protein sequence ID" value="KAA8628114.1"/>
    <property type="molecule type" value="Genomic_DNA"/>
</dbReference>
<dbReference type="GO" id="GO:0006516">
    <property type="term" value="P:glycoprotein catabolic process"/>
    <property type="evidence" value="ECO:0007669"/>
    <property type="project" value="TreeGrafter"/>
</dbReference>
<dbReference type="InterPro" id="IPR008979">
    <property type="entry name" value="Galactose-bd-like_sf"/>
</dbReference>
<evidence type="ECO:0000256" key="1">
    <source>
        <dbReference type="ARBA" id="ARBA00004740"/>
    </source>
</evidence>
<dbReference type="AlphaFoldDB" id="A0A8S8ZC26"/>
<evidence type="ECO:0000256" key="3">
    <source>
        <dbReference type="SAM" id="MobiDB-lite"/>
    </source>
</evidence>
<comment type="pathway">
    <text evidence="1">Glycan metabolism; N-glycan degradation.</text>
</comment>